<dbReference type="InterPro" id="IPR029045">
    <property type="entry name" value="ClpP/crotonase-like_dom_sf"/>
</dbReference>
<evidence type="ECO:0000256" key="8">
    <source>
        <dbReference type="PIRSR" id="PIRSR036421-1"/>
    </source>
</evidence>
<evidence type="ECO:0000259" key="11">
    <source>
        <dbReference type="SMART" id="SM00245"/>
    </source>
</evidence>
<gene>
    <name evidence="12" type="ORF">QJ522_11300</name>
</gene>
<name>A0AAW6TV52_9BACT</name>
<feature type="active site" description="Charge relay system" evidence="8">
    <location>
        <position position="760"/>
    </location>
</feature>
<comment type="similarity">
    <text evidence="2 7">Belongs to the peptidase S41B family.</text>
</comment>
<dbReference type="Pfam" id="PF03572">
    <property type="entry name" value="Peptidase_S41"/>
    <property type="match status" value="1"/>
</dbReference>
<evidence type="ECO:0000256" key="10">
    <source>
        <dbReference type="SAM" id="MobiDB-lite"/>
    </source>
</evidence>
<dbReference type="RefSeq" id="WP_349245040.1">
    <property type="nucleotide sequence ID" value="NZ_JASCXX010000012.1"/>
</dbReference>
<evidence type="ECO:0000256" key="2">
    <source>
        <dbReference type="ARBA" id="ARBA00008524"/>
    </source>
</evidence>
<dbReference type="Gene3D" id="2.120.10.60">
    <property type="entry name" value="Tricorn protease N-terminal domain"/>
    <property type="match status" value="1"/>
</dbReference>
<dbReference type="SMART" id="SM00245">
    <property type="entry name" value="TSPc"/>
    <property type="match status" value="1"/>
</dbReference>
<reference evidence="12" key="1">
    <citation type="submission" date="2023-05" db="EMBL/GenBank/DDBJ databases">
        <title>Anaerotaeda fermentans gen. nov., sp. nov., a novel anaerobic planctomycete of the new family within the order Sedimentisphaerales isolated from Taman Peninsula, Russia.</title>
        <authorList>
            <person name="Khomyakova M.A."/>
            <person name="Merkel A.Y."/>
            <person name="Slobodkin A.I."/>
        </authorList>
    </citation>
    <scope>NUCLEOTIDE SEQUENCE</scope>
    <source>
        <strain evidence="12">M17dextr</strain>
    </source>
</reference>
<dbReference type="InterPro" id="IPR015943">
    <property type="entry name" value="WD40/YVTN_repeat-like_dom_sf"/>
</dbReference>
<dbReference type="Pfam" id="PF26549">
    <property type="entry name" value="Tricorn_N"/>
    <property type="match status" value="1"/>
</dbReference>
<feature type="active site" description="Nucleophile" evidence="8">
    <location>
        <position position="984"/>
    </location>
</feature>
<evidence type="ECO:0000313" key="13">
    <source>
        <dbReference type="Proteomes" id="UP001431776"/>
    </source>
</evidence>
<evidence type="ECO:0000256" key="6">
    <source>
        <dbReference type="ARBA" id="ARBA00022825"/>
    </source>
</evidence>
<feature type="compositionally biased region" description="Basic and acidic residues" evidence="10">
    <location>
        <begin position="560"/>
        <end position="583"/>
    </location>
</feature>
<evidence type="ECO:0000256" key="3">
    <source>
        <dbReference type="ARBA" id="ARBA00022490"/>
    </source>
</evidence>
<dbReference type="GO" id="GO:0005737">
    <property type="term" value="C:cytoplasm"/>
    <property type="evidence" value="ECO:0007669"/>
    <property type="project" value="UniProtKB-SubCell"/>
</dbReference>
<keyword evidence="6 7" id="KW-0720">Serine protease</keyword>
<dbReference type="GO" id="GO:0008236">
    <property type="term" value="F:serine-type peptidase activity"/>
    <property type="evidence" value="ECO:0007669"/>
    <property type="project" value="UniProtKB-UniRule"/>
</dbReference>
<keyword evidence="5 7" id="KW-0378">Hydrolase</keyword>
<dbReference type="InterPro" id="IPR028204">
    <property type="entry name" value="Tricorn_C1"/>
</dbReference>
<dbReference type="SUPFAM" id="SSF52096">
    <property type="entry name" value="ClpP/crotonase"/>
    <property type="match status" value="1"/>
</dbReference>
<dbReference type="PANTHER" id="PTHR43253:SF1">
    <property type="entry name" value="TRICORN PROTEASE HOMOLOG 2-RELATED"/>
    <property type="match status" value="1"/>
</dbReference>
<organism evidence="12 13">
    <name type="scientific">Anaerobaca lacustris</name>
    <dbReference type="NCBI Taxonomy" id="3044600"/>
    <lineage>
        <taxon>Bacteria</taxon>
        <taxon>Pseudomonadati</taxon>
        <taxon>Planctomycetota</taxon>
        <taxon>Phycisphaerae</taxon>
        <taxon>Sedimentisphaerales</taxon>
        <taxon>Anaerobacaceae</taxon>
        <taxon>Anaerobaca</taxon>
    </lineage>
</organism>
<dbReference type="Gene3D" id="3.30.750.44">
    <property type="match status" value="1"/>
</dbReference>
<evidence type="ECO:0000256" key="4">
    <source>
        <dbReference type="ARBA" id="ARBA00022670"/>
    </source>
</evidence>
<dbReference type="Gene3D" id="2.30.42.10">
    <property type="match status" value="1"/>
</dbReference>
<evidence type="ECO:0000313" key="12">
    <source>
        <dbReference type="EMBL" id="MDI6449631.1"/>
    </source>
</evidence>
<dbReference type="CDD" id="cd07562">
    <property type="entry name" value="Peptidase_S41_TRI"/>
    <property type="match status" value="1"/>
</dbReference>
<feature type="region of interest" description="Disordered" evidence="10">
    <location>
        <begin position="551"/>
        <end position="583"/>
    </location>
</feature>
<dbReference type="Pfam" id="PF26550">
    <property type="entry name" value="Tricorn_2nd"/>
    <property type="match status" value="1"/>
</dbReference>
<dbReference type="InterPro" id="IPR005151">
    <property type="entry name" value="Tail-specific_protease"/>
</dbReference>
<comment type="subcellular location">
    <subcellularLocation>
        <location evidence="1 7">Cytoplasm</location>
    </subcellularLocation>
</comment>
<feature type="domain" description="Tail specific protease" evidence="11">
    <location>
        <begin position="861"/>
        <end position="1054"/>
    </location>
</feature>
<feature type="site" description="Transition state stabilizer; via amide nitrogen" evidence="9">
    <location>
        <position position="985"/>
    </location>
</feature>
<dbReference type="SUPFAM" id="SSF69304">
    <property type="entry name" value="Tricorn protease N-terminal domain"/>
    <property type="match status" value="1"/>
</dbReference>
<dbReference type="AlphaFoldDB" id="A0AAW6TV52"/>
<evidence type="ECO:0000256" key="7">
    <source>
        <dbReference type="PIRNR" id="PIRNR036421"/>
    </source>
</evidence>
<proteinExistence type="inferred from homology"/>
<evidence type="ECO:0000256" key="1">
    <source>
        <dbReference type="ARBA" id="ARBA00004496"/>
    </source>
</evidence>
<dbReference type="Gene3D" id="2.130.10.10">
    <property type="entry name" value="YVTN repeat-like/Quinoprotein amine dehydrogenase"/>
    <property type="match status" value="1"/>
</dbReference>
<dbReference type="Proteomes" id="UP001431776">
    <property type="component" value="Unassembled WGS sequence"/>
</dbReference>
<keyword evidence="13" id="KW-1185">Reference proteome</keyword>
<dbReference type="PANTHER" id="PTHR43253">
    <property type="entry name" value="TRICORN PROTEASE HOMOLOG 2-RELATED"/>
    <property type="match status" value="1"/>
</dbReference>
<dbReference type="PIRSF" id="PIRSF036421">
    <property type="entry name" value="Tricorn_protease"/>
    <property type="match status" value="1"/>
</dbReference>
<evidence type="ECO:0000256" key="5">
    <source>
        <dbReference type="ARBA" id="ARBA00022801"/>
    </source>
</evidence>
<dbReference type="EMBL" id="JASCXX010000012">
    <property type="protein sequence ID" value="MDI6449631.1"/>
    <property type="molecule type" value="Genomic_DNA"/>
</dbReference>
<dbReference type="SUPFAM" id="SSF82171">
    <property type="entry name" value="DPP6 N-terminal domain-like"/>
    <property type="match status" value="1"/>
</dbReference>
<dbReference type="EC" id="3.4.21.-" evidence="7"/>
<dbReference type="Gene3D" id="3.90.226.10">
    <property type="entry name" value="2-enoyl-CoA Hydratase, Chain A, domain 1"/>
    <property type="match status" value="1"/>
</dbReference>
<sequence length="1095" mass="123815">MNRVLAFCVAIIVGLASVSFGSEARLLRFPAIHGDQIVFTYAGDLYTVSADGGIARRLTSHEGFEMFARFSPDGKSIAFTGQYDGNTEVYLMPASGGVPQRLSYTATLDRDDVSDRMGPNNIVMAWTPDGQRIVFRSRRRSFNSFQGHLCTVPVAGGPVEELPLPRGGFCSFSPDGKRLAYNRVFREFRTWKRYRGGMADDIWIYDFEAKTTENITNHPAQDIIPMWKGERIYFLSDRDENARMNLFVYDLNTKQTRKLTEFVEFDIKFPSLGDRAIVFENGGYIYRFDLETEECKKVDISIREDLAGGRGGLAGVADKVTSYDVARDGKRAVFGARGDVFTVPVKYGEIRNLTATPGVHERNATWSPDGRWIAYVSDTTGEDEIWVVAQDGREPARQVTRNAETYKYRLVWSPDSKKILWADKRLRLRYVQVESGHVNEVDRSDRWEFGDYAWSPDSQWVAYARAEMEGMNKVRLYSLRDKTSHDVTDGWYDSSDPVFSSDGKFLFFVSDRDFNPIYGRTEWNHIYRDMSRIYLVTLAKGTESPFKPLSDEVEIEEAEKDTKDEKAKDANEPATEAEAKEDKDHEAIRVDLDGIKGRIAVLPISVSNYGNLQAAEDQLYYIRRGSNDGRAQLFLYDLKDRKETELGAVNGYRLSADGKKMLVASGGNYAIIDRPKGKIDIKDTLDLSGMEVFLDRRAEWKQIFDECWRQMREFFYVPNMHGVNWAAMRHRYAPLVRHVNHRADLTYVLGEMIGELNVGHTYVGGGESPTPKRVPLGLLGAELERDADSGYYRIARVLRGKNWDRGVRSPLTEIGVDAGEGDYILAVDGASTAEATDIYELLVNKAGRQVTLELNSQPTPEGSRKVVVVPTADEADLYYHEWVQGNIEQVSQATDGKVGYIHVPDMGPNGLNKFVEHFYPQIRKKALIIDVRGNGGGNVSPMLIERLRREIVMISFARNTGSWPDPEAMIYGPMVCLCDEFSASDGDLFTYRFKHYKLGTVIGKRTWGGVVGIRGTLPLLDGGYLNKPEFARYDVEGREWIIEGYGVEPDIVVDNDPAKEYAGIDEQLEKAIEVILDQLKTQEKEVPPLPQYPVR</sequence>
<dbReference type="GO" id="GO:0006508">
    <property type="term" value="P:proteolysis"/>
    <property type="evidence" value="ECO:0007669"/>
    <property type="project" value="UniProtKB-UniRule"/>
</dbReference>
<comment type="function">
    <text evidence="7">Degrades oligopeptides.</text>
</comment>
<dbReference type="InterPro" id="IPR029414">
    <property type="entry name" value="Tricorn_PDZ"/>
</dbReference>
<keyword evidence="3 7" id="KW-0963">Cytoplasm</keyword>
<evidence type="ECO:0000256" key="9">
    <source>
        <dbReference type="PIRSR" id="PIRSR036421-3"/>
    </source>
</evidence>
<dbReference type="InterPro" id="IPR036034">
    <property type="entry name" value="PDZ_sf"/>
</dbReference>
<dbReference type="Pfam" id="PF14685">
    <property type="entry name" value="PDZ_Tricorn"/>
    <property type="match status" value="1"/>
</dbReference>
<keyword evidence="4 7" id="KW-0645">Protease</keyword>
<dbReference type="Pfam" id="PF14684">
    <property type="entry name" value="Tricorn_C1"/>
    <property type="match status" value="1"/>
</dbReference>
<accession>A0AAW6TV52</accession>
<protein>
    <recommendedName>
        <fullName evidence="7">Tricorn protease homolog</fullName>
        <ecNumber evidence="7">3.4.21.-</ecNumber>
    </recommendedName>
</protein>
<comment type="caution">
    <text evidence="12">The sequence shown here is derived from an EMBL/GenBank/DDBJ whole genome shotgun (WGS) entry which is preliminary data.</text>
</comment>
<dbReference type="InterPro" id="IPR012393">
    <property type="entry name" value="Tricorn_protease"/>
</dbReference>
<dbReference type="SUPFAM" id="SSF50156">
    <property type="entry name" value="PDZ domain-like"/>
    <property type="match status" value="1"/>
</dbReference>
<feature type="active site" description="Charge relay system" evidence="8">
    <location>
        <position position="1043"/>
    </location>
</feature>